<keyword evidence="1" id="KW-1133">Transmembrane helix</keyword>
<dbReference type="AlphaFoldDB" id="A0AAX2AG42"/>
<keyword evidence="1" id="KW-0472">Membrane</keyword>
<proteinExistence type="predicted"/>
<dbReference type="KEGG" id="amyt:AMYT_1535"/>
<organism evidence="2 3">
    <name type="scientific">Malaciobacter mytili LMG 24559</name>
    <dbReference type="NCBI Taxonomy" id="1032238"/>
    <lineage>
        <taxon>Bacteria</taxon>
        <taxon>Pseudomonadati</taxon>
        <taxon>Campylobacterota</taxon>
        <taxon>Epsilonproteobacteria</taxon>
        <taxon>Campylobacterales</taxon>
        <taxon>Arcobacteraceae</taxon>
        <taxon>Malaciobacter</taxon>
    </lineage>
</organism>
<sequence>MIPEIFFSNENIIFFANYEELIKIYPSYYKLELEKKEVFLLDLKIFLDGQKDNFTKSYKTIKYLDLLLNRISLDKKDTINHTITYEIVQKKKILIQNFLDFEILYNLDKKLLSLIKMSYNRFNSKNELDKEIRTTFLKKAIEDTFNEEEITFIDVIKKFERLIQQYEIITRAYIEELNTEKVKYDYEKRIQEINEKLSSMIGDIHTKQIILPIAFVIGTAQIKDNTPGSLVFMIFLGLFVFTCLLTMYSNTQKKLVESVKNNINYWEKFYKTNLKTLYKNEIKMKISHIQDIIKKVESGMFHTLLLSWSLIIILMIYLILKYSS</sequence>
<evidence type="ECO:0000256" key="1">
    <source>
        <dbReference type="SAM" id="Phobius"/>
    </source>
</evidence>
<dbReference type="RefSeq" id="WP_114841963.1">
    <property type="nucleotide sequence ID" value="NZ_CP031219.1"/>
</dbReference>
<keyword evidence="3" id="KW-1185">Reference proteome</keyword>
<feature type="transmembrane region" description="Helical" evidence="1">
    <location>
        <begin position="230"/>
        <end position="248"/>
    </location>
</feature>
<dbReference type="Proteomes" id="UP000290092">
    <property type="component" value="Unassembled WGS sequence"/>
</dbReference>
<protein>
    <submittedName>
        <fullName evidence="2">Uncharacterized protein</fullName>
    </submittedName>
</protein>
<gene>
    <name evidence="2" type="ORF">CP985_07625</name>
</gene>
<keyword evidence="1" id="KW-0812">Transmembrane</keyword>
<name>A0AAX2AG42_9BACT</name>
<evidence type="ECO:0000313" key="2">
    <source>
        <dbReference type="EMBL" id="RXK15620.1"/>
    </source>
</evidence>
<reference evidence="2 3" key="1">
    <citation type="submission" date="2017-09" db="EMBL/GenBank/DDBJ databases">
        <title>Genomics of the genus Arcobacter.</title>
        <authorList>
            <person name="Perez-Cataluna A."/>
            <person name="Figueras M.J."/>
            <person name="Salas-Masso N."/>
        </authorList>
    </citation>
    <scope>NUCLEOTIDE SEQUENCE [LARGE SCALE GENOMIC DNA]</scope>
    <source>
        <strain evidence="2 3">CECT 7386</strain>
    </source>
</reference>
<accession>A0AAX2AG42</accession>
<comment type="caution">
    <text evidence="2">The sequence shown here is derived from an EMBL/GenBank/DDBJ whole genome shotgun (WGS) entry which is preliminary data.</text>
</comment>
<dbReference type="EMBL" id="NXID01000024">
    <property type="protein sequence ID" value="RXK15620.1"/>
    <property type="molecule type" value="Genomic_DNA"/>
</dbReference>
<feature type="transmembrane region" description="Helical" evidence="1">
    <location>
        <begin position="300"/>
        <end position="320"/>
    </location>
</feature>
<evidence type="ECO:0000313" key="3">
    <source>
        <dbReference type="Proteomes" id="UP000290092"/>
    </source>
</evidence>